<organism evidence="1 2">
    <name type="scientific">Rubinisphaera brasiliensis (strain ATCC 49424 / DSM 5305 / JCM 21570 / IAM 15109 / NBRC 103401 / IFAM 1448)</name>
    <name type="common">Planctomyces brasiliensis</name>
    <dbReference type="NCBI Taxonomy" id="756272"/>
    <lineage>
        <taxon>Bacteria</taxon>
        <taxon>Pseudomonadati</taxon>
        <taxon>Planctomycetota</taxon>
        <taxon>Planctomycetia</taxon>
        <taxon>Planctomycetales</taxon>
        <taxon>Planctomycetaceae</taxon>
        <taxon>Rubinisphaera</taxon>
    </lineage>
</organism>
<dbReference type="InterPro" id="IPR010869">
    <property type="entry name" value="DUF1501"/>
</dbReference>
<dbReference type="Gene3D" id="3.40.720.10">
    <property type="entry name" value="Alkaline Phosphatase, subunit A"/>
    <property type="match status" value="1"/>
</dbReference>
<dbReference type="Proteomes" id="UP000006860">
    <property type="component" value="Chromosome"/>
</dbReference>
<dbReference type="PANTHER" id="PTHR43737">
    <property type="entry name" value="BLL7424 PROTEIN"/>
    <property type="match status" value="1"/>
</dbReference>
<dbReference type="PANTHER" id="PTHR43737:SF1">
    <property type="entry name" value="DUF1501 DOMAIN-CONTAINING PROTEIN"/>
    <property type="match status" value="1"/>
</dbReference>
<dbReference type="PROSITE" id="PS51318">
    <property type="entry name" value="TAT"/>
    <property type="match status" value="1"/>
</dbReference>
<dbReference type="Pfam" id="PF07394">
    <property type="entry name" value="DUF1501"/>
    <property type="match status" value="1"/>
</dbReference>
<dbReference type="HOGENOM" id="CLU_035908_0_0_0"/>
<evidence type="ECO:0000313" key="2">
    <source>
        <dbReference type="Proteomes" id="UP000006860"/>
    </source>
</evidence>
<dbReference type="EMBL" id="CP002546">
    <property type="protein sequence ID" value="ADY59642.1"/>
    <property type="molecule type" value="Genomic_DNA"/>
</dbReference>
<dbReference type="InterPro" id="IPR006311">
    <property type="entry name" value="TAT_signal"/>
</dbReference>
<gene>
    <name evidence="1" type="ordered locus">Plabr_2038</name>
</gene>
<keyword evidence="2" id="KW-1185">Reference proteome</keyword>
<dbReference type="InterPro" id="IPR017850">
    <property type="entry name" value="Alkaline_phosphatase_core_sf"/>
</dbReference>
<dbReference type="RefSeq" id="WP_013628367.1">
    <property type="nucleotide sequence ID" value="NC_015174.1"/>
</dbReference>
<dbReference type="SUPFAM" id="SSF53649">
    <property type="entry name" value="Alkaline phosphatase-like"/>
    <property type="match status" value="1"/>
</dbReference>
<protein>
    <recommendedName>
        <fullName evidence="3">DUF1501 domain-containing protein</fullName>
    </recommendedName>
</protein>
<dbReference type="eggNOG" id="COG4102">
    <property type="taxonomic scope" value="Bacteria"/>
</dbReference>
<dbReference type="KEGG" id="pbs:Plabr_2038"/>
<name>F0SIL4_RUBBR</name>
<dbReference type="OrthoDB" id="127333at2"/>
<evidence type="ECO:0000313" key="1">
    <source>
        <dbReference type="EMBL" id="ADY59642.1"/>
    </source>
</evidence>
<dbReference type="AlphaFoldDB" id="F0SIL4"/>
<accession>F0SIL4</accession>
<dbReference type="STRING" id="756272.Plabr_2038"/>
<proteinExistence type="predicted"/>
<evidence type="ECO:0008006" key="3">
    <source>
        <dbReference type="Google" id="ProtNLM"/>
    </source>
</evidence>
<reference evidence="2" key="1">
    <citation type="submission" date="2011-02" db="EMBL/GenBank/DDBJ databases">
        <title>The complete genome of Planctomyces brasiliensis DSM 5305.</title>
        <authorList>
            <person name="Lucas S."/>
            <person name="Copeland A."/>
            <person name="Lapidus A."/>
            <person name="Bruce D."/>
            <person name="Goodwin L."/>
            <person name="Pitluck S."/>
            <person name="Kyrpides N."/>
            <person name="Mavromatis K."/>
            <person name="Pagani I."/>
            <person name="Ivanova N."/>
            <person name="Ovchinnikova G."/>
            <person name="Lu M."/>
            <person name="Detter J.C."/>
            <person name="Han C."/>
            <person name="Land M."/>
            <person name="Hauser L."/>
            <person name="Markowitz V."/>
            <person name="Cheng J.-F."/>
            <person name="Hugenholtz P."/>
            <person name="Woyke T."/>
            <person name="Wu D."/>
            <person name="Tindall B."/>
            <person name="Pomrenke H.G."/>
            <person name="Brambilla E."/>
            <person name="Klenk H.-P."/>
            <person name="Eisen J.A."/>
        </authorList>
    </citation>
    <scope>NUCLEOTIDE SEQUENCE [LARGE SCALE GENOMIC DNA]</scope>
    <source>
        <strain evidence="2">ATCC 49424 / DSM 5305 / JCM 21570 / NBRC 103401 / IFAM 1448</strain>
    </source>
</reference>
<sequence length="434" mass="48171">MSDLLHFNHTSSRRRFMEYAAKSCLGVSLAPFLGQSVLAAPAKKGKGGDEPQAKNVIYLMMSGAMTHLDTFDIKPKAASEVRGETTGIKTNVPGMQFGNWLPELSKQADKMAVIRSMYTETGDHEGARYLMRTSYKQINTIQHPHMGAMAIHQLGRRNRMLPDNVVISGEARHPGNGYLDPATSPLPVGDPYRGLENTSSPDYLTEESFDRRMKLIDQFDSKFQGRFNQNKVRAYNEFYSQAVNLLGSDELKAFDLSEEEDKDREAYGMNRFGQGCMLARRLVERNVRFVEVTFGGWDMHTDIYDRLPDRVADMDLGVATLLADLKDRGLLEDTLVVLTTEFGRSPQINQNAGRNHHPAAFSSVLAGAGIKGGQFYGESDEEGKYTIDNPVAVEDFNATIAMAMGMDLTKEVVAPNGRPFRVAADGAPLFDLFS</sequence>